<proteinExistence type="predicted"/>
<evidence type="ECO:0000256" key="1">
    <source>
        <dbReference type="SAM" id="Phobius"/>
    </source>
</evidence>
<evidence type="ECO:0000313" key="2">
    <source>
        <dbReference type="EMBL" id="RXR31258.1"/>
    </source>
</evidence>
<dbReference type="EMBL" id="SBKQ01000010">
    <property type="protein sequence ID" value="RXR31258.1"/>
    <property type="molecule type" value="Genomic_DNA"/>
</dbReference>
<dbReference type="Proteomes" id="UP000289734">
    <property type="component" value="Unassembled WGS sequence"/>
</dbReference>
<dbReference type="OrthoDB" id="1441830at2"/>
<organism evidence="2 3">
    <name type="scientific">Flavobacterium piscinae</name>
    <dbReference type="NCBI Taxonomy" id="2506424"/>
    <lineage>
        <taxon>Bacteria</taxon>
        <taxon>Pseudomonadati</taxon>
        <taxon>Bacteroidota</taxon>
        <taxon>Flavobacteriia</taxon>
        <taxon>Flavobacteriales</taxon>
        <taxon>Flavobacteriaceae</taxon>
        <taxon>Flavobacterium</taxon>
    </lineage>
</organism>
<evidence type="ECO:0000313" key="3">
    <source>
        <dbReference type="Proteomes" id="UP000289734"/>
    </source>
</evidence>
<gene>
    <name evidence="2" type="ORF">EQG68_10250</name>
</gene>
<comment type="caution">
    <text evidence="2">The sequence shown here is derived from an EMBL/GenBank/DDBJ whole genome shotgun (WGS) entry which is preliminary data.</text>
</comment>
<dbReference type="RefSeq" id="WP_129464799.1">
    <property type="nucleotide sequence ID" value="NZ_JACSXZ010000001.1"/>
</dbReference>
<keyword evidence="1" id="KW-1133">Transmembrane helix</keyword>
<keyword evidence="3" id="KW-1185">Reference proteome</keyword>
<accession>A0A4Q1KMV7</accession>
<keyword evidence="1" id="KW-0812">Transmembrane</keyword>
<feature type="transmembrane region" description="Helical" evidence="1">
    <location>
        <begin position="79"/>
        <end position="100"/>
    </location>
</feature>
<dbReference type="AlphaFoldDB" id="A0A4Q1KMV7"/>
<protein>
    <submittedName>
        <fullName evidence="2">Uncharacterized protein</fullName>
    </submittedName>
</protein>
<sequence length="111" mass="13437">MKYFTFKYNPKWTAILIVVICLSGMLIGNYVQRFRISEYRWIYQLGSFLNFIMVLSALCWSSLHPLLIWYFNKSVWKNYLIWIILGLIPTVYFITMMIMVEIRFGDKISWI</sequence>
<reference evidence="3" key="1">
    <citation type="submission" date="2019-01" db="EMBL/GenBank/DDBJ databases">
        <title>Cytophagaceae bacterium strain CAR-16.</title>
        <authorList>
            <person name="Chen W.-M."/>
        </authorList>
    </citation>
    <scope>NUCLEOTIDE SEQUENCE [LARGE SCALE GENOMIC DNA]</scope>
    <source>
        <strain evidence="3">ICH-30</strain>
    </source>
</reference>
<feature type="transmembrane region" description="Helical" evidence="1">
    <location>
        <begin position="12"/>
        <end position="31"/>
    </location>
</feature>
<name>A0A4Q1KMV7_9FLAO</name>
<keyword evidence="1" id="KW-0472">Membrane</keyword>
<feature type="transmembrane region" description="Helical" evidence="1">
    <location>
        <begin position="43"/>
        <end position="67"/>
    </location>
</feature>